<evidence type="ECO:0000256" key="1">
    <source>
        <dbReference type="SAM" id="SignalP"/>
    </source>
</evidence>
<protein>
    <submittedName>
        <fullName evidence="3">Uncharacterized protein</fullName>
    </submittedName>
</protein>
<evidence type="ECO:0000313" key="3">
    <source>
        <dbReference type="WBParaSite" id="TREG1_82580.1"/>
    </source>
</evidence>
<reference evidence="2" key="1">
    <citation type="submission" date="2022-06" db="EMBL/GenBank/DDBJ databases">
        <authorList>
            <person name="Berger JAMES D."/>
            <person name="Berger JAMES D."/>
        </authorList>
    </citation>
    <scope>NUCLEOTIDE SEQUENCE [LARGE SCALE GENOMIC DNA]</scope>
</reference>
<evidence type="ECO:0000313" key="2">
    <source>
        <dbReference type="Proteomes" id="UP000050795"/>
    </source>
</evidence>
<dbReference type="Proteomes" id="UP000050795">
    <property type="component" value="Unassembled WGS sequence"/>
</dbReference>
<keyword evidence="1" id="KW-0732">Signal</keyword>
<feature type="signal peptide" evidence="1">
    <location>
        <begin position="1"/>
        <end position="33"/>
    </location>
</feature>
<sequence>NQFSLQYWPAATRLPILSHLFLLLATQSPLCHPHTEDPLIASNLDSPASMAWSGMSFDDLLNISATSKKF</sequence>
<organism evidence="2 3">
    <name type="scientific">Trichobilharzia regenti</name>
    <name type="common">Nasal bird schistosome</name>
    <dbReference type="NCBI Taxonomy" id="157069"/>
    <lineage>
        <taxon>Eukaryota</taxon>
        <taxon>Metazoa</taxon>
        <taxon>Spiralia</taxon>
        <taxon>Lophotrochozoa</taxon>
        <taxon>Platyhelminthes</taxon>
        <taxon>Trematoda</taxon>
        <taxon>Digenea</taxon>
        <taxon>Strigeidida</taxon>
        <taxon>Schistosomatoidea</taxon>
        <taxon>Schistosomatidae</taxon>
        <taxon>Trichobilharzia</taxon>
    </lineage>
</organism>
<dbReference type="WBParaSite" id="TREG1_82580.1">
    <property type="protein sequence ID" value="TREG1_82580.1"/>
    <property type="gene ID" value="TREG1_82580"/>
</dbReference>
<dbReference type="AlphaFoldDB" id="A0AA85KH69"/>
<name>A0AA85KH69_TRIRE</name>
<proteinExistence type="predicted"/>
<reference evidence="3" key="2">
    <citation type="submission" date="2023-11" db="UniProtKB">
        <authorList>
            <consortium name="WormBaseParasite"/>
        </authorList>
    </citation>
    <scope>IDENTIFICATION</scope>
</reference>
<accession>A0AA85KH69</accession>
<keyword evidence="2" id="KW-1185">Reference proteome</keyword>
<feature type="chain" id="PRO_5041669822" evidence="1">
    <location>
        <begin position="34"/>
        <end position="70"/>
    </location>
</feature>